<dbReference type="Gene3D" id="1.20.1560.10">
    <property type="entry name" value="ABC transporter type 1, transmembrane domain"/>
    <property type="match status" value="1"/>
</dbReference>
<dbReference type="CDD" id="cd00038">
    <property type="entry name" value="CAP_ED"/>
    <property type="match status" value="1"/>
</dbReference>
<feature type="domain" description="ABC transmembrane type-1" evidence="11">
    <location>
        <begin position="20"/>
        <end position="302"/>
    </location>
</feature>
<dbReference type="GO" id="GO:0034040">
    <property type="term" value="F:ATPase-coupled lipid transmembrane transporter activity"/>
    <property type="evidence" value="ECO:0007669"/>
    <property type="project" value="TreeGrafter"/>
</dbReference>
<dbReference type="InterPro" id="IPR003593">
    <property type="entry name" value="AAA+_ATPase"/>
</dbReference>
<accession>G7W6R4</accession>
<feature type="transmembrane region" description="Helical" evidence="8">
    <location>
        <begin position="241"/>
        <end position="267"/>
    </location>
</feature>
<dbReference type="CDD" id="cd07346">
    <property type="entry name" value="ABC_6TM_exporters"/>
    <property type="match status" value="1"/>
</dbReference>
<dbReference type="PROSITE" id="PS50042">
    <property type="entry name" value="CNMP_BINDING_3"/>
    <property type="match status" value="1"/>
</dbReference>
<dbReference type="InterPro" id="IPR018490">
    <property type="entry name" value="cNMP-bd_dom_sf"/>
</dbReference>
<keyword evidence="2" id="KW-0813">Transport</keyword>
<gene>
    <name evidence="12" type="ordered locus">Desor_3730</name>
</gene>
<evidence type="ECO:0000256" key="7">
    <source>
        <dbReference type="ARBA" id="ARBA00023136"/>
    </source>
</evidence>
<comment type="subcellular location">
    <subcellularLocation>
        <location evidence="1">Cell membrane</location>
        <topology evidence="1">Multi-pass membrane protein</topology>
    </subcellularLocation>
</comment>
<evidence type="ECO:0000259" key="11">
    <source>
        <dbReference type="PROSITE" id="PS50929"/>
    </source>
</evidence>
<feature type="domain" description="Cyclic nucleotide-binding" evidence="9">
    <location>
        <begin position="595"/>
        <end position="715"/>
    </location>
</feature>
<dbReference type="GO" id="GO:0005886">
    <property type="term" value="C:plasma membrane"/>
    <property type="evidence" value="ECO:0007669"/>
    <property type="project" value="UniProtKB-SubCell"/>
</dbReference>
<dbReference type="GO" id="GO:0005524">
    <property type="term" value="F:ATP binding"/>
    <property type="evidence" value="ECO:0007669"/>
    <property type="project" value="UniProtKB-KW"/>
</dbReference>
<dbReference type="PANTHER" id="PTHR24221:SF654">
    <property type="entry name" value="ATP-BINDING CASSETTE SUB-FAMILY B MEMBER 6"/>
    <property type="match status" value="1"/>
</dbReference>
<dbReference type="SMART" id="SM00100">
    <property type="entry name" value="cNMP"/>
    <property type="match status" value="1"/>
</dbReference>
<evidence type="ECO:0000259" key="10">
    <source>
        <dbReference type="PROSITE" id="PS50893"/>
    </source>
</evidence>
<keyword evidence="5" id="KW-0067">ATP-binding</keyword>
<proteinExistence type="predicted"/>
<evidence type="ECO:0000256" key="4">
    <source>
        <dbReference type="ARBA" id="ARBA00022741"/>
    </source>
</evidence>
<organism evidence="12 13">
    <name type="scientific">Desulfosporosinus orientis (strain ATCC 19365 / DSM 765 / NCIMB 8382 / VKM B-1628 / Singapore I)</name>
    <name type="common">Desulfotomaculum orientis</name>
    <dbReference type="NCBI Taxonomy" id="768706"/>
    <lineage>
        <taxon>Bacteria</taxon>
        <taxon>Bacillati</taxon>
        <taxon>Bacillota</taxon>
        <taxon>Clostridia</taxon>
        <taxon>Eubacteriales</taxon>
        <taxon>Desulfitobacteriaceae</taxon>
        <taxon>Desulfosporosinus</taxon>
    </lineage>
</organism>
<dbReference type="PROSITE" id="PS50893">
    <property type="entry name" value="ABC_TRANSPORTER_2"/>
    <property type="match status" value="1"/>
</dbReference>
<dbReference type="eggNOG" id="COG0664">
    <property type="taxonomic scope" value="Bacteria"/>
</dbReference>
<evidence type="ECO:0000313" key="12">
    <source>
        <dbReference type="EMBL" id="AET69196.1"/>
    </source>
</evidence>
<feature type="transmembrane region" description="Helical" evidence="8">
    <location>
        <begin position="56"/>
        <end position="82"/>
    </location>
</feature>
<dbReference type="InterPro" id="IPR039421">
    <property type="entry name" value="Type_1_exporter"/>
</dbReference>
<dbReference type="SMART" id="SM00382">
    <property type="entry name" value="AAA"/>
    <property type="match status" value="1"/>
</dbReference>
<dbReference type="PROSITE" id="PS00211">
    <property type="entry name" value="ABC_TRANSPORTER_1"/>
    <property type="match status" value="1"/>
</dbReference>
<evidence type="ECO:0000256" key="5">
    <source>
        <dbReference type="ARBA" id="ARBA00022840"/>
    </source>
</evidence>
<dbReference type="EMBL" id="CP003108">
    <property type="protein sequence ID" value="AET69196.1"/>
    <property type="molecule type" value="Genomic_DNA"/>
</dbReference>
<reference evidence="13" key="1">
    <citation type="submission" date="2011-11" db="EMBL/GenBank/DDBJ databases">
        <title>Complete sequence of Desulfosporosinus orientis DSM 765.</title>
        <authorList>
            <person name="Lucas S."/>
            <person name="Han J."/>
            <person name="Lapidus A."/>
            <person name="Cheng J.-F."/>
            <person name="Goodwin L."/>
            <person name="Pitluck S."/>
            <person name="Peters L."/>
            <person name="Ovchinnikova G."/>
            <person name="Teshima H."/>
            <person name="Detter J.C."/>
            <person name="Han C."/>
            <person name="Tapia R."/>
            <person name="Land M."/>
            <person name="Hauser L."/>
            <person name="Kyrpides N."/>
            <person name="Ivanova N."/>
            <person name="Pagani I."/>
            <person name="Pester M."/>
            <person name="Spring S."/>
            <person name="Ollivier B."/>
            <person name="Rattei T."/>
            <person name="Klenk H.-P."/>
            <person name="Wagner M."/>
            <person name="Loy A."/>
            <person name="Woyke T."/>
        </authorList>
    </citation>
    <scope>NUCLEOTIDE SEQUENCE [LARGE SCALE GENOMIC DNA]</scope>
    <source>
        <strain evidence="13">ATCC 19365 / DSM 765 / NCIMB 8382 / VKM B-1628</strain>
    </source>
</reference>
<feature type="domain" description="ABC transporter" evidence="10">
    <location>
        <begin position="335"/>
        <end position="569"/>
    </location>
</feature>
<dbReference type="Pfam" id="PF00005">
    <property type="entry name" value="ABC_tran"/>
    <property type="match status" value="1"/>
</dbReference>
<dbReference type="PATRIC" id="fig|768706.3.peg.3763"/>
<dbReference type="STRING" id="768706.Desor_3730"/>
<dbReference type="InterPro" id="IPR017871">
    <property type="entry name" value="ABC_transporter-like_CS"/>
</dbReference>
<dbReference type="OrthoDB" id="9771903at2"/>
<feature type="transmembrane region" description="Helical" evidence="8">
    <location>
        <begin position="159"/>
        <end position="177"/>
    </location>
</feature>
<name>G7W6R4_DESOD</name>
<dbReference type="InterPro" id="IPR014710">
    <property type="entry name" value="RmlC-like_jellyroll"/>
</dbReference>
<evidence type="ECO:0000313" key="13">
    <source>
        <dbReference type="Proteomes" id="UP000006346"/>
    </source>
</evidence>
<dbReference type="AlphaFoldDB" id="G7W6R4"/>
<dbReference type="KEGG" id="dor:Desor_3730"/>
<dbReference type="GO" id="GO:0140359">
    <property type="term" value="F:ABC-type transporter activity"/>
    <property type="evidence" value="ECO:0007669"/>
    <property type="project" value="InterPro"/>
</dbReference>
<dbReference type="PROSITE" id="PS00888">
    <property type="entry name" value="CNMP_BINDING_1"/>
    <property type="match status" value="1"/>
</dbReference>
<dbReference type="HOGENOM" id="CLU_000604_84_3_9"/>
<reference evidence="12 13" key="2">
    <citation type="journal article" date="2012" name="J. Bacteriol.">
        <title>Complete genome sequences of Desulfosporosinus orientis DSM765T, Desulfosporosinus youngiae DSM17734T, Desulfosporosinus meridiei DSM13257T, and Desulfosporosinus acidiphilus DSM22704T.</title>
        <authorList>
            <person name="Pester M."/>
            <person name="Brambilla E."/>
            <person name="Alazard D."/>
            <person name="Rattei T."/>
            <person name="Weinmaier T."/>
            <person name="Han J."/>
            <person name="Lucas S."/>
            <person name="Lapidus A."/>
            <person name="Cheng J.F."/>
            <person name="Goodwin L."/>
            <person name="Pitluck S."/>
            <person name="Peters L."/>
            <person name="Ovchinnikova G."/>
            <person name="Teshima H."/>
            <person name="Detter J.C."/>
            <person name="Han C.S."/>
            <person name="Tapia R."/>
            <person name="Land M.L."/>
            <person name="Hauser L."/>
            <person name="Kyrpides N.C."/>
            <person name="Ivanova N.N."/>
            <person name="Pagani I."/>
            <person name="Huntmann M."/>
            <person name="Wei C.L."/>
            <person name="Davenport K.W."/>
            <person name="Daligault H."/>
            <person name="Chain P.S."/>
            <person name="Chen A."/>
            <person name="Mavromatis K."/>
            <person name="Markowitz V."/>
            <person name="Szeto E."/>
            <person name="Mikhailova N."/>
            <person name="Pati A."/>
            <person name="Wagner M."/>
            <person name="Woyke T."/>
            <person name="Ollivier B."/>
            <person name="Klenk H.P."/>
            <person name="Spring S."/>
            <person name="Loy A."/>
        </authorList>
    </citation>
    <scope>NUCLEOTIDE SEQUENCE [LARGE SCALE GENOMIC DNA]</scope>
    <source>
        <strain evidence="13">ATCC 19365 / DSM 765 / NCIMB 8382 / VKM B-1628</strain>
    </source>
</reference>
<keyword evidence="3 8" id="KW-0812">Transmembrane</keyword>
<dbReference type="InterPro" id="IPR000595">
    <property type="entry name" value="cNMP-bd_dom"/>
</dbReference>
<keyword evidence="13" id="KW-1185">Reference proteome</keyword>
<protein>
    <submittedName>
        <fullName evidence="12">ABC-type multidrug transport system, ATPase and permease component</fullName>
    </submittedName>
</protein>
<keyword evidence="7 8" id="KW-0472">Membrane</keyword>
<dbReference type="GO" id="GO:0016887">
    <property type="term" value="F:ATP hydrolysis activity"/>
    <property type="evidence" value="ECO:0007669"/>
    <property type="project" value="InterPro"/>
</dbReference>
<dbReference type="Pfam" id="PF00027">
    <property type="entry name" value="cNMP_binding"/>
    <property type="match status" value="1"/>
</dbReference>
<dbReference type="Proteomes" id="UP000006346">
    <property type="component" value="Chromosome"/>
</dbReference>
<dbReference type="PRINTS" id="PR00103">
    <property type="entry name" value="CAMPKINASE"/>
</dbReference>
<dbReference type="SUPFAM" id="SSF90123">
    <property type="entry name" value="ABC transporter transmembrane region"/>
    <property type="match status" value="1"/>
</dbReference>
<evidence type="ECO:0000256" key="8">
    <source>
        <dbReference type="SAM" id="Phobius"/>
    </source>
</evidence>
<dbReference type="PROSITE" id="PS00889">
    <property type="entry name" value="CNMP_BINDING_2"/>
    <property type="match status" value="1"/>
</dbReference>
<evidence type="ECO:0000256" key="1">
    <source>
        <dbReference type="ARBA" id="ARBA00004651"/>
    </source>
</evidence>
<dbReference type="eggNOG" id="COG1132">
    <property type="taxonomic scope" value="Bacteria"/>
</dbReference>
<evidence type="ECO:0000256" key="6">
    <source>
        <dbReference type="ARBA" id="ARBA00022989"/>
    </source>
</evidence>
<feature type="transmembrane region" description="Helical" evidence="8">
    <location>
        <begin position="273"/>
        <end position="297"/>
    </location>
</feature>
<dbReference type="SUPFAM" id="SSF51206">
    <property type="entry name" value="cAMP-binding domain-like"/>
    <property type="match status" value="1"/>
</dbReference>
<keyword evidence="4" id="KW-0547">Nucleotide-binding</keyword>
<dbReference type="InterPro" id="IPR011527">
    <property type="entry name" value="ABC1_TM_dom"/>
</dbReference>
<dbReference type="InterPro" id="IPR018488">
    <property type="entry name" value="cNMP-bd_CS"/>
</dbReference>
<dbReference type="InterPro" id="IPR036640">
    <property type="entry name" value="ABC1_TM_sf"/>
</dbReference>
<dbReference type="Gene3D" id="2.60.120.10">
    <property type="entry name" value="Jelly Rolls"/>
    <property type="match status" value="1"/>
</dbReference>
<evidence type="ECO:0000256" key="3">
    <source>
        <dbReference type="ARBA" id="ARBA00022692"/>
    </source>
</evidence>
<dbReference type="PANTHER" id="PTHR24221">
    <property type="entry name" value="ATP-BINDING CASSETTE SUB-FAMILY B"/>
    <property type="match status" value="1"/>
</dbReference>
<keyword evidence="6 8" id="KW-1133">Transmembrane helix</keyword>
<dbReference type="InterPro" id="IPR003439">
    <property type="entry name" value="ABC_transporter-like_ATP-bd"/>
</dbReference>
<evidence type="ECO:0000259" key="9">
    <source>
        <dbReference type="PROSITE" id="PS50042"/>
    </source>
</evidence>
<dbReference type="Gene3D" id="3.40.50.300">
    <property type="entry name" value="P-loop containing nucleotide triphosphate hydrolases"/>
    <property type="match status" value="1"/>
</dbReference>
<evidence type="ECO:0000256" key="2">
    <source>
        <dbReference type="ARBA" id="ARBA00022448"/>
    </source>
</evidence>
<sequence length="716" mass="79942">MKSLFRYIVHTFYQYKLKTILFIGSILIYMGFFTFFQMSIKLLVDYAIVPQHKGVLFVIVLSLVLGVLLSLITGVICGGYMYGSVKADIISSLNLKLYTHLQKLSIGFFYHSKSGDILARFNTDLQSVDQIIDQLPMGLSYLLSLLASAALLFYLDWKLAVLTMIGLPLFLIVPKILESRAEKLNYSLKAEQAGITSAVQENLSSQIVVKAYSLQNLMVNHFRTKLNGYNKAVKESFSAEFLIMYTTYLGVNFLNVIILSVGAVMAFNNALSVGSLLAFNTTLINMTGLISSLTWLIPKAVQASSGMKRIQELLNEKPLVINEDDQHLPLFRDEIRINNLSFCYKPQAFNLAQVSLTIPKGSYVAFVGSSGSGKSTLINLIMRFYDPYAGSIIIDGFNIRQVTQDSLRAQMGIVFQENILFNTSIRENIRLGNPEAKDGEVEAAAQAAEIHSFIQSLPEGYNTHVGERGGMLSGGQRQRIAIARAIVRNPQILILDEATSALDPANEAAINKTIKRLAGSRTVISVTHRLSSAKETDRIYIFDKGTIIEEGKHEELLNADNSLYKSMWRSQNGFAISEDGFNVEITGEKLKDISLFKGLDDKFLDSISRLFITEYYPKDRVVITEGDPGDKFYVVVRGKLEVTRKTGPDTEERLAVIFDGDYFGEIALLKNVTRTASVKTLMPTTLISLQRNLFQNLLEKAPNLKDKLLARIETRN</sequence>
<dbReference type="PROSITE" id="PS50929">
    <property type="entry name" value="ABC_TM1F"/>
    <property type="match status" value="1"/>
</dbReference>
<dbReference type="FunFam" id="3.40.50.300:FF:000287">
    <property type="entry name" value="Multidrug ABC transporter ATP-binding protein"/>
    <property type="match status" value="1"/>
</dbReference>
<feature type="transmembrane region" description="Helical" evidence="8">
    <location>
        <begin position="20"/>
        <end position="44"/>
    </location>
</feature>
<dbReference type="SUPFAM" id="SSF52540">
    <property type="entry name" value="P-loop containing nucleoside triphosphate hydrolases"/>
    <property type="match status" value="1"/>
</dbReference>
<dbReference type="RefSeq" id="WP_014186004.1">
    <property type="nucleotide sequence ID" value="NC_016584.1"/>
</dbReference>
<dbReference type="InterPro" id="IPR027417">
    <property type="entry name" value="P-loop_NTPase"/>
</dbReference>
<dbReference type="Pfam" id="PF00664">
    <property type="entry name" value="ABC_membrane"/>
    <property type="match status" value="1"/>
</dbReference>